<dbReference type="Proteomes" id="UP000031366">
    <property type="component" value="Unassembled WGS sequence"/>
</dbReference>
<proteinExistence type="inferred from homology"/>
<feature type="transmembrane region" description="Helical" evidence="2">
    <location>
        <begin position="155"/>
        <end position="173"/>
    </location>
</feature>
<feature type="transmembrane region" description="Helical" evidence="2">
    <location>
        <begin position="250"/>
        <end position="268"/>
    </location>
</feature>
<feature type="transmembrane region" description="Helical" evidence="2">
    <location>
        <begin position="185"/>
        <end position="206"/>
    </location>
</feature>
<dbReference type="EMBL" id="AYSO01000014">
    <property type="protein sequence ID" value="KIE47533.1"/>
    <property type="molecule type" value="Genomic_DNA"/>
</dbReference>
<feature type="transmembrane region" description="Helical" evidence="2">
    <location>
        <begin position="132"/>
        <end position="149"/>
    </location>
</feature>
<gene>
    <name evidence="4" type="ORF">U732_2897</name>
</gene>
<dbReference type="SUPFAM" id="SSF103481">
    <property type="entry name" value="Multidrug resistance efflux transporter EmrE"/>
    <property type="match status" value="2"/>
</dbReference>
<feature type="transmembrane region" description="Helical" evidence="2">
    <location>
        <begin position="12"/>
        <end position="31"/>
    </location>
</feature>
<dbReference type="InterPro" id="IPR000620">
    <property type="entry name" value="EamA_dom"/>
</dbReference>
<evidence type="ECO:0000259" key="3">
    <source>
        <dbReference type="Pfam" id="PF00892"/>
    </source>
</evidence>
<evidence type="ECO:0000313" key="4">
    <source>
        <dbReference type="EMBL" id="KIE47533.1"/>
    </source>
</evidence>
<accession>A0A0C1U6X0</accession>
<feature type="transmembrane region" description="Helical" evidence="2">
    <location>
        <begin position="43"/>
        <end position="62"/>
    </location>
</feature>
<dbReference type="AlphaFoldDB" id="A0A0C1U6X0"/>
<keyword evidence="5" id="KW-1185">Reference proteome</keyword>
<feature type="domain" description="EamA" evidence="3">
    <location>
        <begin position="156"/>
        <end position="290"/>
    </location>
</feature>
<dbReference type="InterPro" id="IPR037185">
    <property type="entry name" value="EmrE-like"/>
</dbReference>
<evidence type="ECO:0000256" key="1">
    <source>
        <dbReference type="ARBA" id="ARBA00007362"/>
    </source>
</evidence>
<dbReference type="Gene3D" id="1.10.3730.20">
    <property type="match status" value="1"/>
</dbReference>
<organism evidence="4 5">
    <name type="scientific">Clostridium argentinense CDC 2741</name>
    <dbReference type="NCBI Taxonomy" id="1418104"/>
    <lineage>
        <taxon>Bacteria</taxon>
        <taxon>Bacillati</taxon>
        <taxon>Bacillota</taxon>
        <taxon>Clostridia</taxon>
        <taxon>Eubacteriales</taxon>
        <taxon>Clostridiaceae</taxon>
        <taxon>Clostridium</taxon>
    </lineage>
</organism>
<keyword evidence="2" id="KW-1133">Transmembrane helix</keyword>
<protein>
    <submittedName>
        <fullName evidence="4">EamA-like transporter family protein</fullName>
    </submittedName>
</protein>
<feature type="transmembrane region" description="Helical" evidence="2">
    <location>
        <begin position="102"/>
        <end position="123"/>
    </location>
</feature>
<comment type="caution">
    <text evidence="4">The sequence shown here is derived from an EMBL/GenBank/DDBJ whole genome shotgun (WGS) entry which is preliminary data.</text>
</comment>
<dbReference type="Pfam" id="PF00892">
    <property type="entry name" value="EamA"/>
    <property type="match status" value="2"/>
</dbReference>
<dbReference type="PANTHER" id="PTHR22911">
    <property type="entry name" value="ACYL-MALONYL CONDENSING ENZYME-RELATED"/>
    <property type="match status" value="1"/>
</dbReference>
<name>A0A0C1U6X0_9CLOT</name>
<feature type="domain" description="EamA" evidence="3">
    <location>
        <begin position="12"/>
        <end position="145"/>
    </location>
</feature>
<feature type="transmembrane region" description="Helical" evidence="2">
    <location>
        <begin position="274"/>
        <end position="291"/>
    </location>
</feature>
<comment type="similarity">
    <text evidence="1">Belongs to the EamA transporter family.</text>
</comment>
<evidence type="ECO:0000256" key="2">
    <source>
        <dbReference type="SAM" id="Phobius"/>
    </source>
</evidence>
<evidence type="ECO:0000313" key="5">
    <source>
        <dbReference type="Proteomes" id="UP000031366"/>
    </source>
</evidence>
<dbReference type="STRING" id="29341.RSJ17_08190"/>
<reference evidence="4 5" key="1">
    <citation type="journal article" date="2015" name="Infect. Genet. Evol.">
        <title>Genomic sequences of six botulinum neurotoxin-producing strains representing three clostridial species illustrate the mobility and diversity of botulinum neurotoxin genes.</title>
        <authorList>
            <person name="Smith T.J."/>
            <person name="Hill K.K."/>
            <person name="Xie G."/>
            <person name="Foley B.T."/>
            <person name="Williamson C.H."/>
            <person name="Foster J.T."/>
            <person name="Johnson S.L."/>
            <person name="Chertkov O."/>
            <person name="Teshima H."/>
            <person name="Gibbons H.S."/>
            <person name="Johnsky L.A."/>
            <person name="Karavis M.A."/>
            <person name="Smith L.A."/>
        </authorList>
    </citation>
    <scope>NUCLEOTIDE SEQUENCE [LARGE SCALE GENOMIC DNA]</scope>
    <source>
        <strain evidence="4 5">CDC 2741</strain>
    </source>
</reference>
<dbReference type="GO" id="GO:0016020">
    <property type="term" value="C:membrane"/>
    <property type="evidence" value="ECO:0007669"/>
    <property type="project" value="InterPro"/>
</dbReference>
<feature type="transmembrane region" description="Helical" evidence="2">
    <location>
        <begin position="218"/>
        <end position="238"/>
    </location>
</feature>
<keyword evidence="2" id="KW-0472">Membrane</keyword>
<feature type="transmembrane region" description="Helical" evidence="2">
    <location>
        <begin position="74"/>
        <end position="96"/>
    </location>
</feature>
<keyword evidence="2" id="KW-0812">Transmembrane</keyword>
<sequence>MLNGANKMKKNYGILYVVMSATFFGIMPILAKVAYSGGANTQTTLFLRFSFAAIILFLYLRFKKISIKLKKNQLIFVFVLGIIGYTMMSVLLFMAYNYMSVGIATMTLYIYPAIVTILSSVIYKERINAKKIICLSLCIIGIFIMIDLGSASFSIIGVILSLLASLCYSWYVLGASSNYIKSIDSYVMSFYVSLSSALATFVIGLITNNLNFHIKAYGLVAIVIIAFISTVVALMAFLQGVKIIGPSSAAIFGTLEPIVSLILGALILGEALTFKTMLGSFFIITSMVILAKE</sequence>